<evidence type="ECO:0000256" key="2">
    <source>
        <dbReference type="SAM" id="MobiDB-lite"/>
    </source>
</evidence>
<feature type="compositionally biased region" description="Polar residues" evidence="2">
    <location>
        <begin position="160"/>
        <end position="176"/>
    </location>
</feature>
<gene>
    <name evidence="3" type="ORF">C9374_009735</name>
</gene>
<comment type="caution">
    <text evidence="3">The sequence shown here is derived from an EMBL/GenBank/DDBJ whole genome shotgun (WGS) entry which is preliminary data.</text>
</comment>
<dbReference type="EMBL" id="PYSW02000003">
    <property type="protein sequence ID" value="KAG2393158.1"/>
    <property type="molecule type" value="Genomic_DNA"/>
</dbReference>
<feature type="coiled-coil region" evidence="1">
    <location>
        <begin position="15"/>
        <end position="105"/>
    </location>
</feature>
<keyword evidence="4" id="KW-1185">Reference proteome</keyword>
<evidence type="ECO:0000256" key="1">
    <source>
        <dbReference type="SAM" id="Coils"/>
    </source>
</evidence>
<protein>
    <recommendedName>
        <fullName evidence="5">Lebercilin domain-containing protein</fullName>
    </recommendedName>
</protein>
<dbReference type="AlphaFoldDB" id="A0AA88KPI3"/>
<proteinExistence type="predicted"/>
<evidence type="ECO:0008006" key="5">
    <source>
        <dbReference type="Google" id="ProtNLM"/>
    </source>
</evidence>
<organism evidence="3 4">
    <name type="scientific">Naegleria lovaniensis</name>
    <name type="common">Amoeba</name>
    <dbReference type="NCBI Taxonomy" id="51637"/>
    <lineage>
        <taxon>Eukaryota</taxon>
        <taxon>Discoba</taxon>
        <taxon>Heterolobosea</taxon>
        <taxon>Tetramitia</taxon>
        <taxon>Eutetramitia</taxon>
        <taxon>Vahlkampfiidae</taxon>
        <taxon>Naegleria</taxon>
    </lineage>
</organism>
<reference evidence="3 4" key="1">
    <citation type="journal article" date="2018" name="BMC Genomics">
        <title>The genome of Naegleria lovaniensis, the basis for a comparative approach to unravel pathogenicity factors of the human pathogenic amoeba N. fowleri.</title>
        <authorList>
            <person name="Liechti N."/>
            <person name="Schurch N."/>
            <person name="Bruggmann R."/>
            <person name="Wittwer M."/>
        </authorList>
    </citation>
    <scope>NUCLEOTIDE SEQUENCE [LARGE SCALE GENOMIC DNA]</scope>
    <source>
        <strain evidence="3 4">ATCC 30569</strain>
    </source>
</reference>
<accession>A0AA88KPI3</accession>
<sequence>MPLLKASECSSQTPEEKMAKKIDLLNSKLKKYEEILDRKNKELTELQTNIETYKKKTINYSENNSAIAVRNASLERACREITMDKMKLEKENAKLRESLAKVEGQLLEHRRILDQYLRGLVDQGSGLSSSHELLQHSTTSLRKDVQLKITKYLQGKSSIKRNASNDISHSNDSLLSRETPVHRPQDVPNICATKVTVKEEEAPSPINRPSTPSHMRYSEYLPSPPSPKHSLPSDVGSTSSRKKQRRWNSPVFNSTQIGSLSSPTRDLAILKISIPVSSQLLPCSSAMNGILEEDDEILFF</sequence>
<dbReference type="Proteomes" id="UP000816034">
    <property type="component" value="Unassembled WGS sequence"/>
</dbReference>
<feature type="region of interest" description="Disordered" evidence="2">
    <location>
        <begin position="160"/>
        <end position="247"/>
    </location>
</feature>
<name>A0AA88KPI3_NAELO</name>
<dbReference type="RefSeq" id="XP_044555052.1">
    <property type="nucleotide sequence ID" value="XM_044699955.1"/>
</dbReference>
<dbReference type="GeneID" id="68102189"/>
<keyword evidence="1" id="KW-0175">Coiled coil</keyword>
<evidence type="ECO:0000313" key="3">
    <source>
        <dbReference type="EMBL" id="KAG2393158.1"/>
    </source>
</evidence>
<evidence type="ECO:0000313" key="4">
    <source>
        <dbReference type="Proteomes" id="UP000816034"/>
    </source>
</evidence>